<dbReference type="GO" id="GO:0003777">
    <property type="term" value="F:microtubule motor activity"/>
    <property type="evidence" value="ECO:0007669"/>
    <property type="project" value="InterPro"/>
</dbReference>
<dbReference type="PANTHER" id="PTHR47968:SF18">
    <property type="entry name" value="KINESIN-LIKE PROTEIN KIN-7F"/>
    <property type="match status" value="1"/>
</dbReference>
<organism evidence="3 4">
    <name type="scientific">Ambrosia artemisiifolia</name>
    <name type="common">Common ragweed</name>
    <dbReference type="NCBI Taxonomy" id="4212"/>
    <lineage>
        <taxon>Eukaryota</taxon>
        <taxon>Viridiplantae</taxon>
        <taxon>Streptophyta</taxon>
        <taxon>Embryophyta</taxon>
        <taxon>Tracheophyta</taxon>
        <taxon>Spermatophyta</taxon>
        <taxon>Magnoliopsida</taxon>
        <taxon>eudicotyledons</taxon>
        <taxon>Gunneridae</taxon>
        <taxon>Pentapetalae</taxon>
        <taxon>asterids</taxon>
        <taxon>campanulids</taxon>
        <taxon>Asterales</taxon>
        <taxon>Asteraceae</taxon>
        <taxon>Asteroideae</taxon>
        <taxon>Heliantheae alliance</taxon>
        <taxon>Heliantheae</taxon>
        <taxon>Ambrosia</taxon>
    </lineage>
</organism>
<keyword evidence="1" id="KW-0493">Microtubule</keyword>
<dbReference type="AlphaFoldDB" id="A0AAD5BZJ8"/>
<gene>
    <name evidence="3" type="ORF">M8C21_017186</name>
</gene>
<comment type="caution">
    <text evidence="3">The sequence shown here is derived from an EMBL/GenBank/DDBJ whole genome shotgun (WGS) entry which is preliminary data.</text>
</comment>
<dbReference type="PANTHER" id="PTHR47968">
    <property type="entry name" value="CENTROMERE PROTEIN E"/>
    <property type="match status" value="1"/>
</dbReference>
<evidence type="ECO:0000313" key="4">
    <source>
        <dbReference type="Proteomes" id="UP001206925"/>
    </source>
</evidence>
<reference evidence="3" key="1">
    <citation type="submission" date="2022-06" db="EMBL/GenBank/DDBJ databases">
        <title>Uncovering the hologenomic basis of an extraordinary plant invasion.</title>
        <authorList>
            <person name="Bieker V.C."/>
            <person name="Martin M.D."/>
            <person name="Gilbert T."/>
            <person name="Hodgins K."/>
            <person name="Battlay P."/>
            <person name="Petersen B."/>
            <person name="Wilson J."/>
        </authorList>
    </citation>
    <scope>NUCLEOTIDE SEQUENCE</scope>
    <source>
        <strain evidence="3">AA19_3_7</strain>
        <tissue evidence="3">Leaf</tissue>
    </source>
</reference>
<dbReference type="InterPro" id="IPR021881">
    <property type="entry name" value="NACK_C"/>
</dbReference>
<protein>
    <recommendedName>
        <fullName evidence="2">NPK1-activating kinesin-like protein C-terminal domain-containing protein</fullName>
    </recommendedName>
</protein>
<dbReference type="EMBL" id="JAMZMK010010270">
    <property type="protein sequence ID" value="KAI7732245.1"/>
    <property type="molecule type" value="Genomic_DNA"/>
</dbReference>
<evidence type="ECO:0000259" key="2">
    <source>
        <dbReference type="Pfam" id="PF11995"/>
    </source>
</evidence>
<sequence>MVINSIKALRREKAMLSRLMNKRFSEEEKKKLYQKWGVNPNSKRRRLQLIHRLWSNTEDPNHLQDSASVVAKLIKFSEQGKALKEMFGLSFSPPKMVRRSLGWKPSMSSLLIGGVEGGAGERWRLKLGFRLDSRTPVAKNSRIRM</sequence>
<name>A0AAD5BZJ8_AMBAR</name>
<evidence type="ECO:0000256" key="1">
    <source>
        <dbReference type="ARBA" id="ARBA00022701"/>
    </source>
</evidence>
<dbReference type="Proteomes" id="UP001206925">
    <property type="component" value="Unassembled WGS sequence"/>
</dbReference>
<feature type="domain" description="NPK1-activating kinesin-like protein C-terminal" evidence="2">
    <location>
        <begin position="3"/>
        <end position="93"/>
    </location>
</feature>
<proteinExistence type="predicted"/>
<dbReference type="Pfam" id="PF11995">
    <property type="entry name" value="DUF3490"/>
    <property type="match status" value="1"/>
</dbReference>
<accession>A0AAD5BZJ8</accession>
<dbReference type="InterPro" id="IPR027640">
    <property type="entry name" value="Kinesin-like_fam"/>
</dbReference>
<keyword evidence="4" id="KW-1185">Reference proteome</keyword>
<dbReference type="GO" id="GO:0007018">
    <property type="term" value="P:microtubule-based movement"/>
    <property type="evidence" value="ECO:0007669"/>
    <property type="project" value="InterPro"/>
</dbReference>
<dbReference type="GO" id="GO:0005874">
    <property type="term" value="C:microtubule"/>
    <property type="evidence" value="ECO:0007669"/>
    <property type="project" value="UniProtKB-KW"/>
</dbReference>
<evidence type="ECO:0000313" key="3">
    <source>
        <dbReference type="EMBL" id="KAI7732245.1"/>
    </source>
</evidence>